<sequence>MPIDDSPRLPASYAESRAHFLAMATRLGAEVTSYPHRPVKGGYRDAALSTDCAYFGPANAGRLIVIASGTHGIEGYAGAACQLHWMEGFRVRPRNPDMAWLLVHAVNPWGYLHDRRVTQEGVDLNRNFVDFPVHPVAQPSAYSRYHDMLVENFRPLPQGILNEARLLAHGLTSSRRRALQAAITAGQHDRTDGLFYGGLEPTSSRNAWEAIVRSNALCRRQVFLLDLHTGLGSYGEGELISYLPPDAPDFKRMSSWFNGELKSMAGGESVSAAVDGTLTAAFDRMVSSQSYAVGLEFGTAPALKVLNALRFDQWYHNHEAQLPASLRDKARERMRAAFASPERQWLNHVLTRFDEVSAHIEAGLLSA</sequence>
<dbReference type="SUPFAM" id="SSF53187">
    <property type="entry name" value="Zn-dependent exopeptidases"/>
    <property type="match status" value="1"/>
</dbReference>
<gene>
    <name evidence="1" type="ORF">RY831_25795</name>
</gene>
<protein>
    <submittedName>
        <fullName evidence="1">DUF2817 domain-containing protein</fullName>
    </submittedName>
</protein>
<dbReference type="CDD" id="cd06233">
    <property type="entry name" value="M14-like"/>
    <property type="match status" value="1"/>
</dbReference>
<accession>A0ABU6JFY4</accession>
<evidence type="ECO:0000313" key="1">
    <source>
        <dbReference type="EMBL" id="MEC4722584.1"/>
    </source>
</evidence>
<dbReference type="RefSeq" id="WP_326509255.1">
    <property type="nucleotide sequence ID" value="NZ_JAWIIV010000032.1"/>
</dbReference>
<dbReference type="InterPro" id="IPR021259">
    <property type="entry name" value="DUF2817"/>
</dbReference>
<dbReference type="Pfam" id="PF10994">
    <property type="entry name" value="DUF2817"/>
    <property type="match status" value="1"/>
</dbReference>
<keyword evidence="2" id="KW-1185">Reference proteome</keyword>
<name>A0ABU6JFY4_9BURK</name>
<comment type="caution">
    <text evidence="1">The sequence shown here is derived from an EMBL/GenBank/DDBJ whole genome shotgun (WGS) entry which is preliminary data.</text>
</comment>
<dbReference type="Proteomes" id="UP001352263">
    <property type="component" value="Unassembled WGS sequence"/>
</dbReference>
<organism evidence="1 2">
    <name type="scientific">Noviherbaspirillum album</name>
    <dbReference type="NCBI Taxonomy" id="3080276"/>
    <lineage>
        <taxon>Bacteria</taxon>
        <taxon>Pseudomonadati</taxon>
        <taxon>Pseudomonadota</taxon>
        <taxon>Betaproteobacteria</taxon>
        <taxon>Burkholderiales</taxon>
        <taxon>Oxalobacteraceae</taxon>
        <taxon>Noviherbaspirillum</taxon>
    </lineage>
</organism>
<evidence type="ECO:0000313" key="2">
    <source>
        <dbReference type="Proteomes" id="UP001352263"/>
    </source>
</evidence>
<reference evidence="1 2" key="1">
    <citation type="submission" date="2023-10" db="EMBL/GenBank/DDBJ databases">
        <title>Noviherbaspirillum sp. CPCC 100848 genome assembly.</title>
        <authorList>
            <person name="Li X.Y."/>
            <person name="Fang X.M."/>
        </authorList>
    </citation>
    <scope>NUCLEOTIDE SEQUENCE [LARGE SCALE GENOMIC DNA]</scope>
    <source>
        <strain evidence="1 2">CPCC 100848</strain>
    </source>
</reference>
<dbReference type="Gene3D" id="3.40.630.10">
    <property type="entry name" value="Zn peptidases"/>
    <property type="match status" value="1"/>
</dbReference>
<proteinExistence type="predicted"/>
<dbReference type="EMBL" id="JAWIIV010000032">
    <property type="protein sequence ID" value="MEC4722584.1"/>
    <property type="molecule type" value="Genomic_DNA"/>
</dbReference>